<keyword evidence="2" id="KW-0812">Transmembrane</keyword>
<feature type="region of interest" description="Disordered" evidence="1">
    <location>
        <begin position="312"/>
        <end position="338"/>
    </location>
</feature>
<organism evidence="3">
    <name type="scientific">Streptomyces sp. JL1001</name>
    <dbReference type="NCBI Taxonomy" id="3078227"/>
    <lineage>
        <taxon>Bacteria</taxon>
        <taxon>Bacillati</taxon>
        <taxon>Actinomycetota</taxon>
        <taxon>Actinomycetes</taxon>
        <taxon>Kitasatosporales</taxon>
        <taxon>Streptomycetaceae</taxon>
        <taxon>Streptomyces</taxon>
    </lineage>
</organism>
<dbReference type="RefSeq" id="WP_354596392.1">
    <property type="nucleotide sequence ID" value="NZ_CP136798.1"/>
</dbReference>
<dbReference type="AlphaFoldDB" id="A0AAU8KAY0"/>
<proteinExistence type="predicted"/>
<feature type="transmembrane region" description="Helical" evidence="2">
    <location>
        <begin position="286"/>
        <end position="307"/>
    </location>
</feature>
<keyword evidence="2" id="KW-1133">Transmembrane helix</keyword>
<name>A0AAU8KAY0_9ACTN</name>
<protein>
    <submittedName>
        <fullName evidence="3">ABC transporter permease</fullName>
    </submittedName>
</protein>
<feature type="transmembrane region" description="Helical" evidence="2">
    <location>
        <begin position="147"/>
        <end position="166"/>
    </location>
</feature>
<feature type="transmembrane region" description="Helical" evidence="2">
    <location>
        <begin position="233"/>
        <end position="255"/>
    </location>
</feature>
<reference evidence="3" key="1">
    <citation type="submission" date="2023-10" db="EMBL/GenBank/DDBJ databases">
        <title>Complete genome sequence of Streptomyces sp. JL1001.</title>
        <authorList>
            <person name="Jiang L."/>
        </authorList>
    </citation>
    <scope>NUCLEOTIDE SEQUENCE</scope>
    <source>
        <strain evidence="3">JL1001</strain>
    </source>
</reference>
<feature type="transmembrane region" description="Helical" evidence="2">
    <location>
        <begin position="173"/>
        <end position="194"/>
    </location>
</feature>
<evidence type="ECO:0000256" key="2">
    <source>
        <dbReference type="SAM" id="Phobius"/>
    </source>
</evidence>
<evidence type="ECO:0000256" key="1">
    <source>
        <dbReference type="SAM" id="MobiDB-lite"/>
    </source>
</evidence>
<evidence type="ECO:0000313" key="3">
    <source>
        <dbReference type="EMBL" id="XCN12782.1"/>
    </source>
</evidence>
<feature type="transmembrane region" description="Helical" evidence="2">
    <location>
        <begin position="206"/>
        <end position="226"/>
    </location>
</feature>
<feature type="compositionally biased region" description="Low complexity" evidence="1">
    <location>
        <begin position="325"/>
        <end position="338"/>
    </location>
</feature>
<dbReference type="EMBL" id="CP136798">
    <property type="protein sequence ID" value="XCN12782.1"/>
    <property type="molecule type" value="Genomic_DNA"/>
</dbReference>
<feature type="transmembrane region" description="Helical" evidence="2">
    <location>
        <begin position="12"/>
        <end position="32"/>
    </location>
</feature>
<gene>
    <name evidence="3" type="ORF">R1Y80_03625</name>
</gene>
<accession>A0AAU8KAY0</accession>
<keyword evidence="2" id="KW-0472">Membrane</keyword>
<sequence>MSTAPNRRAVAVILLIPLMVTLALWAFAWPAARIAPRDLPVGVAGAAPAAEQLEQRFEQRDGAFEVHRYADEAAARAAIEDRVVYGAVVATPQGPHLLTASAASPVVSQLLREAVTASAPEGTRVEVTDVVAAPAGDPRGSALGASVLPLALAGMAAGAVVTLMGLRGARGALTLLAASALVGLAAAAVAHSWLGVVTGDWWTEAGVLALTVLAIGSAVAGLAALFGPRGIGLGALLMVLLGNSFSGVTSAPQLLPEPVGAIGQWLPPGAGGSLLRSVAFFDGSAAGGPLLTLSLWSALGLAAVLLARRTPKPVEPARTEPAEPAEPAGPARESALAG</sequence>